<organism evidence="10 11">
    <name type="scientific">[Candida] anglica</name>
    <dbReference type="NCBI Taxonomy" id="148631"/>
    <lineage>
        <taxon>Eukaryota</taxon>
        <taxon>Fungi</taxon>
        <taxon>Dikarya</taxon>
        <taxon>Ascomycota</taxon>
        <taxon>Saccharomycotina</taxon>
        <taxon>Pichiomycetes</taxon>
        <taxon>Debaryomycetaceae</taxon>
        <taxon>Kurtzmaniella</taxon>
    </lineage>
</organism>
<accession>A0ABP0EIG9</accession>
<evidence type="ECO:0000256" key="7">
    <source>
        <dbReference type="SAM" id="Phobius"/>
    </source>
</evidence>
<name>A0ABP0EIG9_9ASCO</name>
<protein>
    <submittedName>
        <fullName evidence="10">Dolichyl-diphosphooligosaccharide--protein glycosyltransferase subunit Swp1p</fullName>
    </submittedName>
</protein>
<keyword evidence="6 7" id="KW-0472">Membrane</keyword>
<feature type="domain" description="Ribophorin II C-terminal" evidence="9">
    <location>
        <begin position="163"/>
        <end position="266"/>
    </location>
</feature>
<proteinExistence type="predicted"/>
<evidence type="ECO:0000313" key="10">
    <source>
        <dbReference type="EMBL" id="CAK7919107.1"/>
    </source>
</evidence>
<sequence length="273" mass="30019">MRFSVILFALQCACAWAYTITEGSVSVGDDKVEIGEFNAQVVTPLSFGAKDKIDVSLKVDELSTKPHQAVITIGDGNGLDLSFVPTVLTASNTVKLSIPAAKLPESLKSQLRLFVKVILADKDNSGNLYRTLAELEPTSELRTSSKYKKAERVGIKPEIHHIFREDPSTVNPIIPLVFIGGAIVLFLGLLIAWTSALSSNLLAHFSDLTGLQLLYDFSFLSCLFGYEVTFARYYLGASIFTTLFYVFVLAGPSIYFGSRVFRDLAKFRKIGKL</sequence>
<keyword evidence="5 7" id="KW-1133">Transmembrane helix</keyword>
<evidence type="ECO:0000313" key="11">
    <source>
        <dbReference type="Proteomes" id="UP001497600"/>
    </source>
</evidence>
<feature type="signal peptide" evidence="8">
    <location>
        <begin position="1"/>
        <end position="17"/>
    </location>
</feature>
<dbReference type="PANTHER" id="PTHR12640">
    <property type="entry name" value="RIBOPHORIN II"/>
    <property type="match status" value="1"/>
</dbReference>
<dbReference type="PANTHER" id="PTHR12640:SF0">
    <property type="entry name" value="DOLICHYL-DIPHOSPHOOLIGOSACCHARIDE--PROTEIN GLYCOSYLTRANSFERASE SUBUNIT 2"/>
    <property type="match status" value="1"/>
</dbReference>
<feature type="transmembrane region" description="Helical" evidence="7">
    <location>
        <begin position="173"/>
        <end position="193"/>
    </location>
</feature>
<comment type="subcellular location">
    <subcellularLocation>
        <location evidence="1">Endoplasmic reticulum membrane</location>
        <topology evidence="1">Multi-pass membrane protein</topology>
    </subcellularLocation>
</comment>
<feature type="transmembrane region" description="Helical" evidence="7">
    <location>
        <begin position="232"/>
        <end position="256"/>
    </location>
</feature>
<evidence type="ECO:0000256" key="6">
    <source>
        <dbReference type="ARBA" id="ARBA00023136"/>
    </source>
</evidence>
<keyword evidence="4" id="KW-0256">Endoplasmic reticulum</keyword>
<gene>
    <name evidence="10" type="primary">SWP1</name>
    <name evidence="10" type="ORF">CAAN4_G16336</name>
</gene>
<evidence type="ECO:0000256" key="1">
    <source>
        <dbReference type="ARBA" id="ARBA00004477"/>
    </source>
</evidence>
<dbReference type="InterPro" id="IPR008814">
    <property type="entry name" value="Swp1"/>
</dbReference>
<dbReference type="Pfam" id="PF25147">
    <property type="entry name" value="Ribophorin_II_C"/>
    <property type="match status" value="1"/>
</dbReference>
<dbReference type="EMBL" id="OZ004259">
    <property type="protein sequence ID" value="CAK7919107.1"/>
    <property type="molecule type" value="Genomic_DNA"/>
</dbReference>
<keyword evidence="11" id="KW-1185">Reference proteome</keyword>
<dbReference type="InterPro" id="IPR056790">
    <property type="entry name" value="Ribophorin_II_C"/>
</dbReference>
<evidence type="ECO:0000256" key="3">
    <source>
        <dbReference type="ARBA" id="ARBA00022729"/>
    </source>
</evidence>
<keyword evidence="2 7" id="KW-0812">Transmembrane</keyword>
<evidence type="ECO:0000256" key="8">
    <source>
        <dbReference type="SAM" id="SignalP"/>
    </source>
</evidence>
<feature type="chain" id="PRO_5046141129" evidence="8">
    <location>
        <begin position="18"/>
        <end position="273"/>
    </location>
</feature>
<evidence type="ECO:0000256" key="5">
    <source>
        <dbReference type="ARBA" id="ARBA00022989"/>
    </source>
</evidence>
<keyword evidence="3 8" id="KW-0732">Signal</keyword>
<evidence type="ECO:0000256" key="4">
    <source>
        <dbReference type="ARBA" id="ARBA00022824"/>
    </source>
</evidence>
<evidence type="ECO:0000256" key="2">
    <source>
        <dbReference type="ARBA" id="ARBA00022692"/>
    </source>
</evidence>
<reference evidence="10 11" key="1">
    <citation type="submission" date="2024-01" db="EMBL/GenBank/DDBJ databases">
        <authorList>
            <consortium name="Genoscope - CEA"/>
            <person name="William W."/>
        </authorList>
    </citation>
    <scope>NUCLEOTIDE SEQUENCE [LARGE SCALE GENOMIC DNA]</scope>
    <source>
        <strain evidence="10 11">29B2s-10</strain>
    </source>
</reference>
<evidence type="ECO:0000259" key="9">
    <source>
        <dbReference type="Pfam" id="PF25147"/>
    </source>
</evidence>
<dbReference type="Proteomes" id="UP001497600">
    <property type="component" value="Chromosome G"/>
</dbReference>